<name>A0A2R6NUR7_9APHY</name>
<dbReference type="EMBL" id="MLYV02000814">
    <property type="protein sequence ID" value="PSR77098.1"/>
    <property type="molecule type" value="Genomic_DNA"/>
</dbReference>
<comment type="caution">
    <text evidence="1">The sequence shown here is derived from an EMBL/GenBank/DDBJ whole genome shotgun (WGS) entry which is preliminary data.</text>
</comment>
<reference evidence="1 2" key="1">
    <citation type="submission" date="2018-02" db="EMBL/GenBank/DDBJ databases">
        <title>Genome sequence of the basidiomycete white-rot fungus Phlebia centrifuga.</title>
        <authorList>
            <person name="Granchi Z."/>
            <person name="Peng M."/>
            <person name="de Vries R.P."/>
            <person name="Hilden K."/>
            <person name="Makela M.R."/>
            <person name="Grigoriev I."/>
            <person name="Riley R."/>
        </authorList>
    </citation>
    <scope>NUCLEOTIDE SEQUENCE [LARGE SCALE GENOMIC DNA]</scope>
    <source>
        <strain evidence="1 2">FBCC195</strain>
    </source>
</reference>
<sequence>MPHHGSKLRILKTNCVNFVRLTSPNVLRNPPTFIAASMKTSKYHLPNAPLSRLSPLTGLVLAKP</sequence>
<keyword evidence="2" id="KW-1185">Reference proteome</keyword>
<organism evidence="1 2">
    <name type="scientific">Hermanssonia centrifuga</name>
    <dbReference type="NCBI Taxonomy" id="98765"/>
    <lineage>
        <taxon>Eukaryota</taxon>
        <taxon>Fungi</taxon>
        <taxon>Dikarya</taxon>
        <taxon>Basidiomycota</taxon>
        <taxon>Agaricomycotina</taxon>
        <taxon>Agaricomycetes</taxon>
        <taxon>Polyporales</taxon>
        <taxon>Meruliaceae</taxon>
        <taxon>Hermanssonia</taxon>
    </lineage>
</organism>
<proteinExistence type="predicted"/>
<protein>
    <submittedName>
        <fullName evidence="1">Uncharacterized protein</fullName>
    </submittedName>
</protein>
<accession>A0A2R6NUR7</accession>
<gene>
    <name evidence="1" type="ORF">PHLCEN_2v8087</name>
</gene>
<dbReference type="AlphaFoldDB" id="A0A2R6NUR7"/>
<dbReference type="Proteomes" id="UP000186601">
    <property type="component" value="Unassembled WGS sequence"/>
</dbReference>
<evidence type="ECO:0000313" key="1">
    <source>
        <dbReference type="EMBL" id="PSR77098.1"/>
    </source>
</evidence>
<evidence type="ECO:0000313" key="2">
    <source>
        <dbReference type="Proteomes" id="UP000186601"/>
    </source>
</evidence>